<dbReference type="PANTHER" id="PTHR12126">
    <property type="entry name" value="NADH-UBIQUINONE OXIDOREDUCTASE 39 KDA SUBUNIT-RELATED"/>
    <property type="match status" value="1"/>
</dbReference>
<evidence type="ECO:0000313" key="2">
    <source>
        <dbReference type="EMBL" id="MBI4920904.1"/>
    </source>
</evidence>
<protein>
    <submittedName>
        <fullName evidence="2">Complex I NDUFA9 subunit family protein</fullName>
    </submittedName>
</protein>
<dbReference type="AlphaFoldDB" id="A0A933KYF5"/>
<dbReference type="EMBL" id="JACRAF010000015">
    <property type="protein sequence ID" value="MBI4920904.1"/>
    <property type="molecule type" value="Genomic_DNA"/>
</dbReference>
<accession>A0A933KYF5</accession>
<proteinExistence type="predicted"/>
<dbReference type="InterPro" id="IPR036291">
    <property type="entry name" value="NAD(P)-bd_dom_sf"/>
</dbReference>
<gene>
    <name evidence="2" type="ORF">HY834_04090</name>
</gene>
<dbReference type="InterPro" id="IPR051207">
    <property type="entry name" value="ComplexI_NDUFA9_subunit"/>
</dbReference>
<comment type="caution">
    <text evidence="2">The sequence shown here is derived from an EMBL/GenBank/DDBJ whole genome shotgun (WGS) entry which is preliminary data.</text>
</comment>
<dbReference type="Gene3D" id="3.40.50.720">
    <property type="entry name" value="NAD(P)-binding Rossmann-like Domain"/>
    <property type="match status" value="1"/>
</dbReference>
<name>A0A933KYF5_9HYPH</name>
<evidence type="ECO:0000313" key="3">
    <source>
        <dbReference type="Proteomes" id="UP000782610"/>
    </source>
</evidence>
<dbReference type="SUPFAM" id="SSF51735">
    <property type="entry name" value="NAD(P)-binding Rossmann-fold domains"/>
    <property type="match status" value="1"/>
</dbReference>
<dbReference type="Pfam" id="PF04321">
    <property type="entry name" value="RmlD_sub_bind"/>
    <property type="match status" value="1"/>
</dbReference>
<reference evidence="2" key="1">
    <citation type="submission" date="2020-07" db="EMBL/GenBank/DDBJ databases">
        <title>Huge and variable diversity of episymbiotic CPR bacteria and DPANN archaea in groundwater ecosystems.</title>
        <authorList>
            <person name="He C.Y."/>
            <person name="Keren R."/>
            <person name="Whittaker M."/>
            <person name="Farag I.F."/>
            <person name="Doudna J."/>
            <person name="Cate J.H.D."/>
            <person name="Banfield J.F."/>
        </authorList>
    </citation>
    <scope>NUCLEOTIDE SEQUENCE</scope>
    <source>
        <strain evidence="2">NC_groundwater_1586_Pr3_B-0.1um_66_15</strain>
    </source>
</reference>
<dbReference type="InterPro" id="IPR029903">
    <property type="entry name" value="RmlD-like-bd"/>
</dbReference>
<dbReference type="FunFam" id="3.40.50.720:FF:000702">
    <property type="entry name" value="NADH dehydrogenase (Ubiquinone)"/>
    <property type="match status" value="1"/>
</dbReference>
<sequence>MAHPELVTIFGGSGFVGTQIVQLLARQGFRIRVAVRRPDLAGHLRPLGGVGQVVPMQANVRNADSVMAAVRGASIVINLTAVGAERGKQRFRAVNAMGAKTVAEAAKAAGVTTLIHMSVLGASETSPSAFARSRALGEQMVRAAFPAAIIVRPSIIFGVGDGFFNLLGSLARMLPVLPVFGGKTRFQPVYVGDVAEAVAAAAMGKAEPGRTYELGGPEVLSYRQLIERVLADTNRSNPLVDLPIWVGAVLALPMGLLPKPLLTADQVKLLGIDNVVSAEAIGDGSTLAGLGITPRPLDAVLPTYLWRFSRNGQFDRQTA</sequence>
<dbReference type="PANTHER" id="PTHR12126:SF11">
    <property type="entry name" value="NADH DEHYDROGENASE [UBIQUINONE] 1 ALPHA SUBCOMPLEX SUBUNIT 9, MITOCHONDRIAL"/>
    <property type="match status" value="1"/>
</dbReference>
<dbReference type="GO" id="GO:0044877">
    <property type="term" value="F:protein-containing complex binding"/>
    <property type="evidence" value="ECO:0007669"/>
    <property type="project" value="TreeGrafter"/>
</dbReference>
<dbReference type="CDD" id="cd05271">
    <property type="entry name" value="NDUFA9_like_SDR_a"/>
    <property type="match status" value="1"/>
</dbReference>
<evidence type="ECO:0000259" key="1">
    <source>
        <dbReference type="Pfam" id="PF04321"/>
    </source>
</evidence>
<dbReference type="Proteomes" id="UP000782610">
    <property type="component" value="Unassembled WGS sequence"/>
</dbReference>
<feature type="domain" description="RmlD-like substrate binding" evidence="1">
    <location>
        <begin position="7"/>
        <end position="235"/>
    </location>
</feature>
<organism evidence="2 3">
    <name type="scientific">Devosia nanyangense</name>
    <dbReference type="NCBI Taxonomy" id="1228055"/>
    <lineage>
        <taxon>Bacteria</taxon>
        <taxon>Pseudomonadati</taxon>
        <taxon>Pseudomonadota</taxon>
        <taxon>Alphaproteobacteria</taxon>
        <taxon>Hyphomicrobiales</taxon>
        <taxon>Devosiaceae</taxon>
        <taxon>Devosia</taxon>
    </lineage>
</organism>